<accession>A0A0G4HLA9</accession>
<organism evidence="2">
    <name type="scientific">Chromera velia CCMP2878</name>
    <dbReference type="NCBI Taxonomy" id="1169474"/>
    <lineage>
        <taxon>Eukaryota</taxon>
        <taxon>Sar</taxon>
        <taxon>Alveolata</taxon>
        <taxon>Colpodellida</taxon>
        <taxon>Chromeraceae</taxon>
        <taxon>Chromera</taxon>
    </lineage>
</organism>
<feature type="region of interest" description="Disordered" evidence="1">
    <location>
        <begin position="1"/>
        <end position="130"/>
    </location>
</feature>
<dbReference type="EMBL" id="CDMZ01003040">
    <property type="protein sequence ID" value="CEM44884.1"/>
    <property type="molecule type" value="Genomic_DNA"/>
</dbReference>
<gene>
    <name evidence="2" type="ORF">Cvel_1130</name>
</gene>
<protein>
    <submittedName>
        <fullName evidence="2">Uncharacterized protein</fullName>
    </submittedName>
</protein>
<name>A0A0G4HLA9_9ALVE</name>
<dbReference type="AlphaFoldDB" id="A0A0G4HLA9"/>
<dbReference type="Pfam" id="PF07004">
    <property type="entry name" value="SHIPPO-rpt"/>
    <property type="match status" value="3"/>
</dbReference>
<dbReference type="VEuPathDB" id="CryptoDB:Cvel_1130"/>
<reference evidence="2" key="1">
    <citation type="submission" date="2014-11" db="EMBL/GenBank/DDBJ databases">
        <authorList>
            <person name="Otto D Thomas"/>
            <person name="Naeem Raeece"/>
        </authorList>
    </citation>
    <scope>NUCLEOTIDE SEQUENCE</scope>
</reference>
<sequence length="130" mass="14179">MERVVPASTFYTQGPAPNAYNLPQELGDKSMKYKNTPKWRFPQSPRNSDYWSQGGRGNPGPGSYDPSGSVSQFRGKRPESYSMAGLLSSRASPLLKTDRPGPGSYRGEDPGPTTSSSSAWKPLQLGKAYM</sequence>
<evidence type="ECO:0000256" key="1">
    <source>
        <dbReference type="SAM" id="MobiDB-lite"/>
    </source>
</evidence>
<evidence type="ECO:0000313" key="2">
    <source>
        <dbReference type="EMBL" id="CEM44884.1"/>
    </source>
</evidence>
<proteinExistence type="predicted"/>
<dbReference type="InterPro" id="IPR010736">
    <property type="entry name" value="SHIPPO-rpt"/>
</dbReference>